<organism evidence="1 2">
    <name type="scientific">Lactobacillus amylovorus subsp. animalium DSM 16698</name>
    <dbReference type="NCBI Taxonomy" id="695563"/>
    <lineage>
        <taxon>Bacteria</taxon>
        <taxon>Bacillati</taxon>
        <taxon>Bacillota</taxon>
        <taxon>Bacilli</taxon>
        <taxon>Lactobacillales</taxon>
        <taxon>Lactobacillaceae</taxon>
        <taxon>Lactobacillus</taxon>
        <taxon>Lactobacillus amylovorus subsp. animalium</taxon>
    </lineage>
</organism>
<sequence>MVDARILNQFDVSTGHKSVIQKGNVGETYDYGLQLWRDQLDTYVFRGTRGNLTNLVLKLVGQAAGHTQTWEFSGESGKWFVGVKPTKEHWAKQIARVDIRSLKASKTYDSNTAFPRIAYLDQAGEPKDYCQSPENFKRAEAALSPDYTKMLIATMENDGTGHFVIYNAKMINQALDDTSIDYVDLRDKQKYPCEDSFTISNFDDLMNNSVQGYDLDNAGNIYITSQHKPNMEDHKYYPKMIKKIPYYAHEETSQWEEVGLSAVNISGKGMHSEVESIQIIGENHGYLTVAYHKLVYNKNLTILNRIYEIEWD</sequence>
<accession>A0A0R2KR26</accession>
<dbReference type="AlphaFoldDB" id="A0A0R2KR26"/>
<evidence type="ECO:0000313" key="1">
    <source>
        <dbReference type="EMBL" id="KRN92065.1"/>
    </source>
</evidence>
<dbReference type="PATRIC" id="fig|695563.3.peg.476"/>
<reference evidence="1 2" key="1">
    <citation type="journal article" date="2015" name="Genome Announc.">
        <title>Expanding the biotechnology potential of lactobacilli through comparative genomics of 213 strains and associated genera.</title>
        <authorList>
            <person name="Sun Z."/>
            <person name="Harris H.M."/>
            <person name="McCann A."/>
            <person name="Guo C."/>
            <person name="Argimon S."/>
            <person name="Zhang W."/>
            <person name="Yang X."/>
            <person name="Jeffery I.B."/>
            <person name="Cooney J.C."/>
            <person name="Kagawa T.F."/>
            <person name="Liu W."/>
            <person name="Song Y."/>
            <person name="Salvetti E."/>
            <person name="Wrobel A."/>
            <person name="Rasinkangas P."/>
            <person name="Parkhill J."/>
            <person name="Rea M.C."/>
            <person name="O'Sullivan O."/>
            <person name="Ritari J."/>
            <person name="Douillard F.P."/>
            <person name="Paul Ross R."/>
            <person name="Yang R."/>
            <person name="Briner A.E."/>
            <person name="Felis G.E."/>
            <person name="de Vos W.M."/>
            <person name="Barrangou R."/>
            <person name="Klaenhammer T.R."/>
            <person name="Caufield P.W."/>
            <person name="Cui Y."/>
            <person name="Zhang H."/>
            <person name="O'Toole P.W."/>
        </authorList>
    </citation>
    <scope>NUCLEOTIDE SEQUENCE [LARGE SCALE GENOMIC DNA]</scope>
    <source>
        <strain evidence="1 2">DSM 16698</strain>
    </source>
</reference>
<gene>
    <name evidence="1" type="ORF">IV44_GL000425</name>
</gene>
<dbReference type="Proteomes" id="UP000051529">
    <property type="component" value="Unassembled WGS sequence"/>
</dbReference>
<evidence type="ECO:0000313" key="2">
    <source>
        <dbReference type="Proteomes" id="UP000051529"/>
    </source>
</evidence>
<dbReference type="GO" id="GO:0042742">
    <property type="term" value="P:defense response to bacterium"/>
    <property type="evidence" value="ECO:0007669"/>
    <property type="project" value="InterPro"/>
</dbReference>
<name>A0A0R2KR26_LACAM</name>
<dbReference type="EMBL" id="JQBQ01000017">
    <property type="protein sequence ID" value="KRN92065.1"/>
    <property type="molecule type" value="Genomic_DNA"/>
</dbReference>
<protein>
    <recommendedName>
        <fullName evidence="3">Bacteriocin helveticin-J</fullName>
    </recommendedName>
</protein>
<evidence type="ECO:0008006" key="3">
    <source>
        <dbReference type="Google" id="ProtNLM"/>
    </source>
</evidence>
<comment type="caution">
    <text evidence="1">The sequence shown here is derived from an EMBL/GenBank/DDBJ whole genome shotgun (WGS) entry which is preliminary data.</text>
</comment>
<dbReference type="Pfam" id="PF17312">
    <property type="entry name" value="Helveticin_J"/>
    <property type="match status" value="1"/>
</dbReference>
<dbReference type="RefSeq" id="WP_056985438.1">
    <property type="nucleotide sequence ID" value="NZ_JQBQ01000017.1"/>
</dbReference>
<dbReference type="InterPro" id="IPR035280">
    <property type="entry name" value="Helveticin_J"/>
</dbReference>
<proteinExistence type="predicted"/>